<dbReference type="AlphaFoldDB" id="A0A1M5BYC4"/>
<dbReference type="RefSeq" id="WP_200798332.1">
    <property type="nucleotide sequence ID" value="NZ_FQVQ01000010.1"/>
</dbReference>
<name>A0A1M5BYC4_9FLAO</name>
<feature type="transmembrane region" description="Helical" evidence="1">
    <location>
        <begin position="27"/>
        <end position="46"/>
    </location>
</feature>
<keyword evidence="3" id="KW-1185">Reference proteome</keyword>
<evidence type="ECO:0000313" key="3">
    <source>
        <dbReference type="Proteomes" id="UP000184147"/>
    </source>
</evidence>
<proteinExistence type="predicted"/>
<keyword evidence="1" id="KW-0812">Transmembrane</keyword>
<evidence type="ECO:0000313" key="2">
    <source>
        <dbReference type="EMBL" id="SHF47469.1"/>
    </source>
</evidence>
<keyword evidence="1" id="KW-1133">Transmembrane helix</keyword>
<dbReference type="STRING" id="1124188.SAMN05444377_11014"/>
<accession>A0A1M5BYC4</accession>
<gene>
    <name evidence="2" type="ORF">SAMN05444377_11014</name>
</gene>
<dbReference type="EMBL" id="FQVQ01000010">
    <property type="protein sequence ID" value="SHF47469.1"/>
    <property type="molecule type" value="Genomic_DNA"/>
</dbReference>
<evidence type="ECO:0000256" key="1">
    <source>
        <dbReference type="SAM" id="Phobius"/>
    </source>
</evidence>
<keyword evidence="1" id="KW-0472">Membrane</keyword>
<organism evidence="2 3">
    <name type="scientific">Flavobacterium fontis</name>
    <dbReference type="NCBI Taxonomy" id="1124188"/>
    <lineage>
        <taxon>Bacteria</taxon>
        <taxon>Pseudomonadati</taxon>
        <taxon>Bacteroidota</taxon>
        <taxon>Flavobacteriia</taxon>
        <taxon>Flavobacteriales</taxon>
        <taxon>Flavobacteriaceae</taxon>
        <taxon>Flavobacterium</taxon>
    </lineage>
</organism>
<sequence length="58" mass="6521">MDKWLIPLLLVAAGVALYEQSKAEPNYYLMAFAGLVFVFCMAKLSAKIPSKKEHDETE</sequence>
<dbReference type="Proteomes" id="UP000184147">
    <property type="component" value="Unassembled WGS sequence"/>
</dbReference>
<reference evidence="2 3" key="1">
    <citation type="submission" date="2016-11" db="EMBL/GenBank/DDBJ databases">
        <authorList>
            <person name="Jaros S."/>
            <person name="Januszkiewicz K."/>
            <person name="Wedrychowicz H."/>
        </authorList>
    </citation>
    <scope>NUCLEOTIDE SEQUENCE [LARGE SCALE GENOMIC DNA]</scope>
    <source>
        <strain evidence="2 3">DSM 25660</strain>
    </source>
</reference>
<protein>
    <submittedName>
        <fullName evidence="2">Uncharacterized protein</fullName>
    </submittedName>
</protein>